<dbReference type="Proteomes" id="UP000290567">
    <property type="component" value="Unassembled WGS sequence"/>
</dbReference>
<sequence length="549" mass="61015">MDYRRKPLQMKDTHHEKLIQGSSWLSVGSVFSRFMGLLVLIPWYAWMEERGNAANGLIQMAYTVLTLFMLLSTMGLPNAVAKQVAKYRSISEYQVAHRLFVRGIQASVGLGIVFSALLLFLAPLFAEAAGAGPALASTIRWMSPTMALFPCISVIRGYAQGNNDQPLLSFSSVVDKLLQSLYWVISAFTILKVFTGDFLTAVHQAAFASFIGLLGSLVVLLLYLKKDREKVEVQLPISLNKVEISTGELLLEALKEAIPCMLLSISVFVYPLIDQLTFIRTMAAHTNYSADQLMTLFALFRANTEPFVLLLAAVVSTIGLKKIPLLTKRAANKQFPEATRLVSNALQRSFYVLVPLGSWMILLAYPLNTFLYQANPLGSRVLIEALLMAAALSLFIVTSVLMQSFGQMALAVYFTLAGLVLKGILQLPLIELLEIYGPHSASIIGLSLSCALSFWKIKKEARINYKLVLRRLLLISVITVLIAALTFLVKQICYLWLDPANRWQAFSICLITAAMASGMYGFLTLKIRMVDKLVGTNKAQKWRRLLHIK</sequence>
<gene>
    <name evidence="7" type="ORF">NRIC_10490</name>
</gene>
<feature type="transmembrane region" description="Helical" evidence="6">
    <location>
        <begin position="205"/>
        <end position="224"/>
    </location>
</feature>
<feature type="transmembrane region" description="Helical" evidence="6">
    <location>
        <begin position="293"/>
        <end position="320"/>
    </location>
</feature>
<feature type="transmembrane region" description="Helical" evidence="6">
    <location>
        <begin position="21"/>
        <end position="45"/>
    </location>
</feature>
<evidence type="ECO:0000256" key="1">
    <source>
        <dbReference type="ARBA" id="ARBA00004651"/>
    </source>
</evidence>
<feature type="transmembrane region" description="Helical" evidence="6">
    <location>
        <begin position="257"/>
        <end position="273"/>
    </location>
</feature>
<organism evidence="7 8">
    <name type="scientific">Enterococcus florum</name>
    <dbReference type="NCBI Taxonomy" id="2480627"/>
    <lineage>
        <taxon>Bacteria</taxon>
        <taxon>Bacillati</taxon>
        <taxon>Bacillota</taxon>
        <taxon>Bacilli</taxon>
        <taxon>Lactobacillales</taxon>
        <taxon>Enterococcaceae</taxon>
        <taxon>Enterococcus</taxon>
    </lineage>
</organism>
<feature type="transmembrane region" description="Helical" evidence="6">
    <location>
        <begin position="435"/>
        <end position="455"/>
    </location>
</feature>
<accession>A0A4P5PB49</accession>
<dbReference type="RefSeq" id="WP_146621633.1">
    <property type="nucleotide sequence ID" value="NZ_BJCC01000009.1"/>
</dbReference>
<evidence type="ECO:0000256" key="3">
    <source>
        <dbReference type="ARBA" id="ARBA00022692"/>
    </source>
</evidence>
<dbReference type="PANTHER" id="PTHR30250:SF21">
    <property type="entry name" value="LIPID II FLIPPASE MURJ"/>
    <property type="match status" value="1"/>
</dbReference>
<dbReference type="Pfam" id="PF01943">
    <property type="entry name" value="Polysacc_synt"/>
    <property type="match status" value="1"/>
</dbReference>
<dbReference type="AlphaFoldDB" id="A0A4P5PB49"/>
<keyword evidence="8" id="KW-1185">Reference proteome</keyword>
<feature type="transmembrane region" description="Helical" evidence="6">
    <location>
        <begin position="408"/>
        <end position="429"/>
    </location>
</feature>
<comment type="caution">
    <text evidence="7">The sequence shown here is derived from an EMBL/GenBank/DDBJ whole genome shotgun (WGS) entry which is preliminary data.</text>
</comment>
<feature type="transmembrane region" description="Helical" evidence="6">
    <location>
        <begin position="99"/>
        <end position="121"/>
    </location>
</feature>
<dbReference type="EMBL" id="BJCC01000009">
    <property type="protein sequence ID" value="GCF93158.1"/>
    <property type="molecule type" value="Genomic_DNA"/>
</dbReference>
<dbReference type="GO" id="GO:0005886">
    <property type="term" value="C:plasma membrane"/>
    <property type="evidence" value="ECO:0007669"/>
    <property type="project" value="UniProtKB-SubCell"/>
</dbReference>
<feature type="transmembrane region" description="Helical" evidence="6">
    <location>
        <begin position="57"/>
        <end position="79"/>
    </location>
</feature>
<proteinExistence type="predicted"/>
<feature type="transmembrane region" description="Helical" evidence="6">
    <location>
        <begin position="180"/>
        <end position="199"/>
    </location>
</feature>
<dbReference type="InterPro" id="IPR050833">
    <property type="entry name" value="Poly_Biosynth_Transport"/>
</dbReference>
<dbReference type="PANTHER" id="PTHR30250">
    <property type="entry name" value="PST FAMILY PREDICTED COLANIC ACID TRANSPORTER"/>
    <property type="match status" value="1"/>
</dbReference>
<evidence type="ECO:0000256" key="5">
    <source>
        <dbReference type="ARBA" id="ARBA00023136"/>
    </source>
</evidence>
<name>A0A4P5PB49_9ENTE</name>
<feature type="transmembrane region" description="Helical" evidence="6">
    <location>
        <begin position="467"/>
        <end position="497"/>
    </location>
</feature>
<comment type="subcellular location">
    <subcellularLocation>
        <location evidence="1">Cell membrane</location>
        <topology evidence="1">Multi-pass membrane protein</topology>
    </subcellularLocation>
</comment>
<evidence type="ECO:0000256" key="4">
    <source>
        <dbReference type="ARBA" id="ARBA00022989"/>
    </source>
</evidence>
<protein>
    <submittedName>
        <fullName evidence="7">Polysaccharide biosynthesis protein</fullName>
    </submittedName>
</protein>
<reference evidence="8" key="1">
    <citation type="submission" date="2019-02" db="EMBL/GenBank/DDBJ databases">
        <title>Draft genome sequence of Enterococcus sp. Gos25-1.</title>
        <authorList>
            <person name="Tanaka N."/>
            <person name="Shiwa Y."/>
            <person name="Fujita N."/>
        </authorList>
    </citation>
    <scope>NUCLEOTIDE SEQUENCE [LARGE SCALE GENOMIC DNA]</scope>
    <source>
        <strain evidence="8">Gos25-1</strain>
    </source>
</reference>
<evidence type="ECO:0000256" key="2">
    <source>
        <dbReference type="ARBA" id="ARBA00022475"/>
    </source>
</evidence>
<feature type="transmembrane region" description="Helical" evidence="6">
    <location>
        <begin position="350"/>
        <end position="367"/>
    </location>
</feature>
<keyword evidence="3 6" id="KW-0812">Transmembrane</keyword>
<feature type="transmembrane region" description="Helical" evidence="6">
    <location>
        <begin position="503"/>
        <end position="523"/>
    </location>
</feature>
<evidence type="ECO:0000313" key="7">
    <source>
        <dbReference type="EMBL" id="GCF93158.1"/>
    </source>
</evidence>
<evidence type="ECO:0000256" key="6">
    <source>
        <dbReference type="SAM" id="Phobius"/>
    </source>
</evidence>
<keyword evidence="5 6" id="KW-0472">Membrane</keyword>
<feature type="transmembrane region" description="Helical" evidence="6">
    <location>
        <begin position="141"/>
        <end position="159"/>
    </location>
</feature>
<dbReference type="OrthoDB" id="9775950at2"/>
<keyword evidence="4 6" id="KW-1133">Transmembrane helix</keyword>
<feature type="transmembrane region" description="Helical" evidence="6">
    <location>
        <begin position="379"/>
        <end position="401"/>
    </location>
</feature>
<keyword evidence="2" id="KW-1003">Cell membrane</keyword>
<evidence type="ECO:0000313" key="8">
    <source>
        <dbReference type="Proteomes" id="UP000290567"/>
    </source>
</evidence>
<dbReference type="InterPro" id="IPR002797">
    <property type="entry name" value="Polysacc_synth"/>
</dbReference>